<proteinExistence type="predicted"/>
<dbReference type="KEGG" id="vg:26646095"/>
<evidence type="ECO:0000313" key="2">
    <source>
        <dbReference type="Proteomes" id="UP000015096"/>
    </source>
</evidence>
<dbReference type="EMBL" id="KC595517">
    <property type="protein sequence ID" value="AGR47471.1"/>
    <property type="molecule type" value="Genomic_DNA"/>
</dbReference>
<reference evidence="1 2" key="1">
    <citation type="journal article" date="2013" name="Genome Announc.">
        <title>Complete Genome Sequences of Five Paenibacillus larvae Bacteriophages.</title>
        <authorList>
            <person name="Sheflo M.A."/>
            <person name="Gardner A.V."/>
            <person name="Merrill B.D."/>
            <person name="Fisher J.N."/>
            <person name="Lunt B.L."/>
            <person name="Breakwell D.P."/>
            <person name="Grose J.H."/>
            <person name="Burnett S.H."/>
        </authorList>
    </citation>
    <scope>NUCLEOTIDE SEQUENCE [LARGE SCALE GENOMIC DNA]</scope>
</reference>
<keyword evidence="2" id="KW-1185">Reference proteome</keyword>
<protein>
    <submittedName>
        <fullName evidence="1">Tail fiber protein</fullName>
    </submittedName>
</protein>
<dbReference type="RefSeq" id="YP_009220088.1">
    <property type="nucleotide sequence ID" value="NC_029029.1"/>
</dbReference>
<evidence type="ECO:0000313" key="1">
    <source>
        <dbReference type="EMBL" id="AGR47471.1"/>
    </source>
</evidence>
<sequence length="196" mass="20844">MAKLPDTASISDIIKALTEVEAINQKADLVSVVGGPATSGDNVATVIQKLQNAKNTLANNISNKGGSATGTESLQTLANKVASIPTKRWATGTVTIPGSTGQTNTVTISGLLFVPTMLIALSSSDPSSNNPIFHGYMNTYAYNDTNMTGAKTWKRLDNNSTSMFINQLTAPTTGQFKLTNTLSSNYTDYVRWIAFE</sequence>
<organism evidence="1 2">
    <name type="scientific">Brevibacillus phage Abouo</name>
    <dbReference type="NCBI Taxonomy" id="1296661"/>
    <lineage>
        <taxon>Viruses</taxon>
        <taxon>Duplodnaviria</taxon>
        <taxon>Heunggongvirae</taxon>
        <taxon>Uroviricota</taxon>
        <taxon>Caudoviricetes</taxon>
        <taxon>Abouovirus</taxon>
        <taxon>Abouovirus abouo</taxon>
    </lineage>
</organism>
<dbReference type="OrthoDB" id="30283at10239"/>
<name>S5M627_9CAUD</name>
<accession>S5M627</accession>
<dbReference type="GeneID" id="26646095"/>
<dbReference type="Proteomes" id="UP000015096">
    <property type="component" value="Segment"/>
</dbReference>
<gene>
    <name evidence="1" type="ORF">ABOUO_31</name>
</gene>